<accession>A0ABY2RUZ7</accession>
<keyword evidence="1" id="KW-0472">Membrane</keyword>
<reference evidence="2 3" key="1">
    <citation type="journal article" date="2015" name="Antonie Van Leeuwenhoek">
        <title>Prauserella endophytica sp. nov., an endophytic actinobacterium isolated from Tamarix taklamakanensis.</title>
        <authorList>
            <person name="Liu J.M."/>
            <person name="Habden X."/>
            <person name="Guo L."/>
            <person name="Tuo L."/>
            <person name="Jiang Z.K."/>
            <person name="Liu S.W."/>
            <person name="Liu X.F."/>
            <person name="Chen L."/>
            <person name="Li R.F."/>
            <person name="Zhang Y.Q."/>
            <person name="Sun C.H."/>
        </authorList>
    </citation>
    <scope>NUCLEOTIDE SEQUENCE [LARGE SCALE GENOMIC DNA]</scope>
    <source>
        <strain evidence="2 3">CGMCC 4.7182</strain>
    </source>
</reference>
<dbReference type="EMBL" id="SWMS01000030">
    <property type="protein sequence ID" value="TKG61535.1"/>
    <property type="molecule type" value="Genomic_DNA"/>
</dbReference>
<name>A0ABY2RUZ7_9PSEU</name>
<protein>
    <submittedName>
        <fullName evidence="2">Uncharacterized protein</fullName>
    </submittedName>
</protein>
<evidence type="ECO:0000256" key="1">
    <source>
        <dbReference type="SAM" id="Phobius"/>
    </source>
</evidence>
<keyword evidence="3" id="KW-1185">Reference proteome</keyword>
<keyword evidence="1" id="KW-1133">Transmembrane helix</keyword>
<keyword evidence="1" id="KW-0812">Transmembrane</keyword>
<dbReference type="RefSeq" id="WP_137097011.1">
    <property type="nucleotide sequence ID" value="NZ_SWMS01000030.1"/>
</dbReference>
<organism evidence="2 3">
    <name type="scientific">Prauserella endophytica</name>
    <dbReference type="NCBI Taxonomy" id="1592324"/>
    <lineage>
        <taxon>Bacteria</taxon>
        <taxon>Bacillati</taxon>
        <taxon>Actinomycetota</taxon>
        <taxon>Actinomycetes</taxon>
        <taxon>Pseudonocardiales</taxon>
        <taxon>Pseudonocardiaceae</taxon>
        <taxon>Prauserella</taxon>
        <taxon>Prauserella coralliicola group</taxon>
    </lineage>
</organism>
<evidence type="ECO:0000313" key="3">
    <source>
        <dbReference type="Proteomes" id="UP000309992"/>
    </source>
</evidence>
<proteinExistence type="predicted"/>
<gene>
    <name evidence="2" type="ORF">FCN18_33390</name>
</gene>
<evidence type="ECO:0000313" key="2">
    <source>
        <dbReference type="EMBL" id="TKG61535.1"/>
    </source>
</evidence>
<sequence length="94" mass="10303">MVFGAVVLAGLALFGGLVAWFWRRNAGHPSPQQRAAELELLARSGVTRQAVEQPESPTRPPWWRIALTVLFLLAIVAFIVVMLNNGATIPVWSP</sequence>
<dbReference type="Proteomes" id="UP000309992">
    <property type="component" value="Unassembled WGS sequence"/>
</dbReference>
<feature type="transmembrane region" description="Helical" evidence="1">
    <location>
        <begin position="62"/>
        <end position="83"/>
    </location>
</feature>
<comment type="caution">
    <text evidence="2">The sequence shown here is derived from an EMBL/GenBank/DDBJ whole genome shotgun (WGS) entry which is preliminary data.</text>
</comment>